<dbReference type="OrthoDB" id="1422031at2"/>
<evidence type="ECO:0000259" key="1">
    <source>
        <dbReference type="Pfam" id="PF20243"/>
    </source>
</evidence>
<dbReference type="EMBL" id="SACY01000003">
    <property type="protein sequence ID" value="RVU24779.1"/>
    <property type="molecule type" value="Genomic_DNA"/>
</dbReference>
<comment type="caution">
    <text evidence="2">The sequence shown here is derived from an EMBL/GenBank/DDBJ whole genome shotgun (WGS) entry which is preliminary data.</text>
</comment>
<dbReference type="Proteomes" id="UP000282832">
    <property type="component" value="Unassembled WGS sequence"/>
</dbReference>
<evidence type="ECO:0000313" key="2">
    <source>
        <dbReference type="EMBL" id="RVU24779.1"/>
    </source>
</evidence>
<organism evidence="2 3">
    <name type="scientific">Sandaracinomonas limnophila</name>
    <dbReference type="NCBI Taxonomy" id="1862386"/>
    <lineage>
        <taxon>Bacteria</taxon>
        <taxon>Pseudomonadati</taxon>
        <taxon>Bacteroidota</taxon>
        <taxon>Cytophagia</taxon>
        <taxon>Cytophagales</taxon>
        <taxon>Flectobacillaceae</taxon>
        <taxon>Sandaracinomonas</taxon>
    </lineage>
</organism>
<gene>
    <name evidence="2" type="ORF">EOJ36_07130</name>
</gene>
<evidence type="ECO:0000313" key="3">
    <source>
        <dbReference type="Proteomes" id="UP000282832"/>
    </source>
</evidence>
<accession>A0A437PRB9</accession>
<dbReference type="PROSITE" id="PS51257">
    <property type="entry name" value="PROKAR_LIPOPROTEIN"/>
    <property type="match status" value="1"/>
</dbReference>
<reference evidence="2 3" key="1">
    <citation type="submission" date="2019-01" db="EMBL/GenBank/DDBJ databases">
        <authorList>
            <person name="Chen W.-M."/>
        </authorList>
    </citation>
    <scope>NUCLEOTIDE SEQUENCE [LARGE SCALE GENOMIC DNA]</scope>
    <source>
        <strain evidence="2 3">FSY-15</strain>
    </source>
</reference>
<sequence>MKNILWIFISITFLLGACKNESIEPIDPSIKNNVTLEFSNMVGTQSLILDNSTYQNSSAESFSVSKLNYFISNVSFKNIAGTTVNLSDQYFLVKQNDANSLLPILKDVPSGDYTEISFTIGVDSVKSVSPVEQRTGVLDPASYGDDNMYWSWNSGYIFFKLEGTSPSAINVATPNKFQYHVGGFGGRTSATANNLRRITLALPQIIHVRKSISPSVHLIADISKVFSGTNPVKLANSAVIMSPALALPISSNYANMFSVDHIHE</sequence>
<feature type="domain" description="Copper-binding protein MbnP-like" evidence="1">
    <location>
        <begin position="32"/>
        <end position="241"/>
    </location>
</feature>
<dbReference type="Pfam" id="PF20243">
    <property type="entry name" value="MbnP"/>
    <property type="match status" value="1"/>
</dbReference>
<dbReference type="RefSeq" id="WP_127803811.1">
    <property type="nucleotide sequence ID" value="NZ_SACY01000003.1"/>
</dbReference>
<proteinExistence type="predicted"/>
<dbReference type="InterPro" id="IPR046863">
    <property type="entry name" value="MbnP-like_dom"/>
</dbReference>
<dbReference type="AlphaFoldDB" id="A0A437PRB9"/>
<keyword evidence="3" id="KW-1185">Reference proteome</keyword>
<name>A0A437PRB9_9BACT</name>
<protein>
    <recommendedName>
        <fullName evidence="1">Copper-binding protein MbnP-like domain-containing protein</fullName>
    </recommendedName>
</protein>